<accession>A0AAD5V163</accession>
<sequence length="452" mass="50195">MPSQAMSLVPILYFIVFLPPSTGESWISLNVSVPPWLHDDSEIDQMTYNYNYVDVLIGTPPQKISLSIDTQTEITAVYSQDRCLFCPGTRSFDEHVSSTYNDTGLPFDSTALAGGSWARDTISLDGNLENKVSDFVLIDRITTNTTARGLWPYNGQLALVQEALRSYNHTPLFADLFRSGKLTDPVIGMRLDPMNPRLTAGVIDPNDYEGTLNWVEIEPDNKEYTQYHVFKFDGFQGRNGSYPNSRMLAAIDSKSINIATPNNHTYLSSPNFIETIHRHVDFGGPDDAPTAPCGQDALFIYMSIAINGVSYEIDSKDLIRKRSVDRLCNVGITTNTLLPREPHTILGLPFLRSVYLAYRFPTDSCPGYFGFAFPRGANRTHEQKAQKPTSTPTLSSQCLTFTTPTSTPSPLDPSPIGDGKRYPVYGEESLQVPLIGVEHLVKGIWNVTDGII</sequence>
<dbReference type="PROSITE" id="PS51767">
    <property type="entry name" value="PEPTIDASE_A1"/>
    <property type="match status" value="1"/>
</dbReference>
<dbReference type="Pfam" id="PF00026">
    <property type="entry name" value="Asp"/>
    <property type="match status" value="1"/>
</dbReference>
<dbReference type="PANTHER" id="PTHR47966:SF51">
    <property type="entry name" value="BETA-SITE APP-CLEAVING ENZYME, ISOFORM A-RELATED"/>
    <property type="match status" value="1"/>
</dbReference>
<organism evidence="5 6">
    <name type="scientific">Meripilus lineatus</name>
    <dbReference type="NCBI Taxonomy" id="2056292"/>
    <lineage>
        <taxon>Eukaryota</taxon>
        <taxon>Fungi</taxon>
        <taxon>Dikarya</taxon>
        <taxon>Basidiomycota</taxon>
        <taxon>Agaricomycotina</taxon>
        <taxon>Agaricomycetes</taxon>
        <taxon>Polyporales</taxon>
        <taxon>Meripilaceae</taxon>
        <taxon>Meripilus</taxon>
    </lineage>
</organism>
<dbReference type="InterPro" id="IPR033121">
    <property type="entry name" value="PEPTIDASE_A1"/>
</dbReference>
<dbReference type="GO" id="GO:0006508">
    <property type="term" value="P:proteolysis"/>
    <property type="evidence" value="ECO:0007669"/>
    <property type="project" value="InterPro"/>
</dbReference>
<feature type="signal peptide" evidence="3">
    <location>
        <begin position="1"/>
        <end position="23"/>
    </location>
</feature>
<dbReference type="EMBL" id="JANAWD010000312">
    <property type="protein sequence ID" value="KAJ3481628.1"/>
    <property type="molecule type" value="Genomic_DNA"/>
</dbReference>
<evidence type="ECO:0000256" key="3">
    <source>
        <dbReference type="SAM" id="SignalP"/>
    </source>
</evidence>
<dbReference type="InterPro" id="IPR021109">
    <property type="entry name" value="Peptidase_aspartic_dom_sf"/>
</dbReference>
<name>A0AAD5V163_9APHY</name>
<feature type="region of interest" description="Disordered" evidence="2">
    <location>
        <begin position="380"/>
        <end position="420"/>
    </location>
</feature>
<feature type="compositionally biased region" description="Low complexity" evidence="2">
    <location>
        <begin position="400"/>
        <end position="409"/>
    </location>
</feature>
<dbReference type="InterPro" id="IPR001461">
    <property type="entry name" value="Aspartic_peptidase_A1"/>
</dbReference>
<keyword evidence="3" id="KW-0732">Signal</keyword>
<dbReference type="SUPFAM" id="SSF50630">
    <property type="entry name" value="Acid proteases"/>
    <property type="match status" value="1"/>
</dbReference>
<evidence type="ECO:0000313" key="6">
    <source>
        <dbReference type="Proteomes" id="UP001212997"/>
    </source>
</evidence>
<dbReference type="Gene3D" id="2.40.70.10">
    <property type="entry name" value="Acid Proteases"/>
    <property type="match status" value="2"/>
</dbReference>
<dbReference type="PANTHER" id="PTHR47966">
    <property type="entry name" value="BETA-SITE APP-CLEAVING ENZYME, ISOFORM A-RELATED"/>
    <property type="match status" value="1"/>
</dbReference>
<evidence type="ECO:0000256" key="1">
    <source>
        <dbReference type="ARBA" id="ARBA00007447"/>
    </source>
</evidence>
<evidence type="ECO:0000259" key="4">
    <source>
        <dbReference type="PROSITE" id="PS51767"/>
    </source>
</evidence>
<protein>
    <recommendedName>
        <fullName evidence="4">Peptidase A1 domain-containing protein</fullName>
    </recommendedName>
</protein>
<feature type="domain" description="Peptidase A1" evidence="4">
    <location>
        <begin position="51"/>
        <end position="372"/>
    </location>
</feature>
<reference evidence="5" key="1">
    <citation type="submission" date="2022-07" db="EMBL/GenBank/DDBJ databases">
        <title>Genome Sequence of Physisporinus lineatus.</title>
        <authorList>
            <person name="Buettner E."/>
        </authorList>
    </citation>
    <scope>NUCLEOTIDE SEQUENCE</scope>
    <source>
        <strain evidence="5">VT162</strain>
    </source>
</reference>
<evidence type="ECO:0000313" key="5">
    <source>
        <dbReference type="EMBL" id="KAJ3481628.1"/>
    </source>
</evidence>
<dbReference type="CDD" id="cd05471">
    <property type="entry name" value="pepsin_like"/>
    <property type="match status" value="1"/>
</dbReference>
<dbReference type="GO" id="GO:0004190">
    <property type="term" value="F:aspartic-type endopeptidase activity"/>
    <property type="evidence" value="ECO:0007669"/>
    <property type="project" value="InterPro"/>
</dbReference>
<keyword evidence="6" id="KW-1185">Reference proteome</keyword>
<comment type="caution">
    <text evidence="5">The sequence shown here is derived from an EMBL/GenBank/DDBJ whole genome shotgun (WGS) entry which is preliminary data.</text>
</comment>
<evidence type="ECO:0000256" key="2">
    <source>
        <dbReference type="SAM" id="MobiDB-lite"/>
    </source>
</evidence>
<dbReference type="InterPro" id="IPR034164">
    <property type="entry name" value="Pepsin-like_dom"/>
</dbReference>
<feature type="chain" id="PRO_5042077539" description="Peptidase A1 domain-containing protein" evidence="3">
    <location>
        <begin position="24"/>
        <end position="452"/>
    </location>
</feature>
<dbReference type="AlphaFoldDB" id="A0AAD5V163"/>
<comment type="similarity">
    <text evidence="1">Belongs to the peptidase A1 family.</text>
</comment>
<dbReference type="Proteomes" id="UP001212997">
    <property type="component" value="Unassembled WGS sequence"/>
</dbReference>
<proteinExistence type="inferred from homology"/>
<gene>
    <name evidence="5" type="ORF">NLI96_g7531</name>
</gene>
<feature type="compositionally biased region" description="Polar residues" evidence="2">
    <location>
        <begin position="386"/>
        <end position="399"/>
    </location>
</feature>